<accession>R8BMK7</accession>
<name>R8BMK7_PHAM7</name>
<dbReference type="EMBL" id="KB933070">
    <property type="protein sequence ID" value="EOO00567.1"/>
    <property type="molecule type" value="Genomic_DNA"/>
</dbReference>
<keyword evidence="2" id="KW-1185">Reference proteome</keyword>
<dbReference type="RefSeq" id="XP_007914711.1">
    <property type="nucleotide sequence ID" value="XM_007916520.1"/>
</dbReference>
<gene>
    <name evidence="1" type="ORF">UCRPA7_3933</name>
</gene>
<dbReference type="KEGG" id="tmn:UCRPA7_3933"/>
<dbReference type="AlphaFoldDB" id="R8BMK7"/>
<dbReference type="eggNOG" id="ENOG502SJYI">
    <property type="taxonomic scope" value="Eukaryota"/>
</dbReference>
<dbReference type="HOGENOM" id="CLU_049636_0_0_1"/>
<dbReference type="Proteomes" id="UP000014074">
    <property type="component" value="Unassembled WGS sequence"/>
</dbReference>
<organism evidence="1 2">
    <name type="scientific">Phaeoacremonium minimum (strain UCR-PA7)</name>
    <name type="common">Esca disease fungus</name>
    <name type="synonym">Togninia minima</name>
    <dbReference type="NCBI Taxonomy" id="1286976"/>
    <lineage>
        <taxon>Eukaryota</taxon>
        <taxon>Fungi</taxon>
        <taxon>Dikarya</taxon>
        <taxon>Ascomycota</taxon>
        <taxon>Pezizomycotina</taxon>
        <taxon>Sordariomycetes</taxon>
        <taxon>Sordariomycetidae</taxon>
        <taxon>Togniniales</taxon>
        <taxon>Togniniaceae</taxon>
        <taxon>Phaeoacremonium</taxon>
    </lineage>
</organism>
<dbReference type="OrthoDB" id="5354164at2759"/>
<proteinExistence type="predicted"/>
<evidence type="ECO:0000313" key="2">
    <source>
        <dbReference type="Proteomes" id="UP000014074"/>
    </source>
</evidence>
<sequence>MASIGNITAAAAAARADTTLALANFNFEISLFTKRVNPPVEYEGVGQHLAKARLQEAQDGSQHTTARKLGLLFKGILPTTPNLIKAYGSRASEIAKSAKANPKGDVSSYGPFTNRVGADATTLWAAATSGHAAIQCHLLACMLARMWDAPEATSLWDEIILRRKMEVAADLEAEGEIDTNLMLATAQQFPRCDLADWDASCRSWLRVADSEKLVQQKKLRLIIDNIDLSKWRNFWKAYRDQFKVEKFSSD</sequence>
<evidence type="ECO:0000313" key="1">
    <source>
        <dbReference type="EMBL" id="EOO00567.1"/>
    </source>
</evidence>
<dbReference type="GeneID" id="19324332"/>
<protein>
    <submittedName>
        <fullName evidence="1">Uncharacterized protein</fullName>
    </submittedName>
</protein>
<reference evidence="2" key="1">
    <citation type="journal article" date="2013" name="Genome Announc.">
        <title>Draft genome sequence of the ascomycete Phaeoacremonium aleophilum strain UCR-PA7, a causal agent of the esca disease complex in grapevines.</title>
        <authorList>
            <person name="Blanco-Ulate B."/>
            <person name="Rolshausen P."/>
            <person name="Cantu D."/>
        </authorList>
    </citation>
    <scope>NUCLEOTIDE SEQUENCE [LARGE SCALE GENOMIC DNA]</scope>
    <source>
        <strain evidence="2">UCR-PA7</strain>
    </source>
</reference>